<dbReference type="VEuPathDB" id="FungiDB:DIURU_004719"/>
<evidence type="ECO:0000256" key="1">
    <source>
        <dbReference type="ARBA" id="ARBA00004245"/>
    </source>
</evidence>
<dbReference type="InterPro" id="IPR027310">
    <property type="entry name" value="Profilin_CS"/>
</dbReference>
<evidence type="ECO:0000256" key="5">
    <source>
        <dbReference type="ARBA" id="ARBA00023212"/>
    </source>
</evidence>
<accession>A0A642UGB3</accession>
<keyword evidence="4 7" id="KW-0009">Actin-binding</keyword>
<dbReference type="GO" id="GO:0005856">
    <property type="term" value="C:cytoskeleton"/>
    <property type="evidence" value="ECO:0007669"/>
    <property type="project" value="UniProtKB-SubCell"/>
</dbReference>
<dbReference type="OMA" id="QGQKFML"/>
<evidence type="ECO:0000256" key="7">
    <source>
        <dbReference type="RuleBase" id="RU003909"/>
    </source>
</evidence>
<dbReference type="InterPro" id="IPR048278">
    <property type="entry name" value="PFN"/>
</dbReference>
<dbReference type="SUPFAM" id="SSF55770">
    <property type="entry name" value="Profilin (actin-binding protein)"/>
    <property type="match status" value="1"/>
</dbReference>
<dbReference type="Pfam" id="PF00235">
    <property type="entry name" value="Profilin"/>
    <property type="match status" value="1"/>
</dbReference>
<evidence type="ECO:0000256" key="4">
    <source>
        <dbReference type="ARBA" id="ARBA00023203"/>
    </source>
</evidence>
<dbReference type="PRINTS" id="PR00392">
    <property type="entry name" value="PROFILIN"/>
</dbReference>
<dbReference type="GO" id="GO:0005938">
    <property type="term" value="C:cell cortex"/>
    <property type="evidence" value="ECO:0007669"/>
    <property type="project" value="TreeGrafter"/>
</dbReference>
<dbReference type="Gene3D" id="3.30.450.30">
    <property type="entry name" value="Dynein light chain 2a, cytoplasmic"/>
    <property type="match status" value="1"/>
</dbReference>
<comment type="subcellular location">
    <subcellularLocation>
        <location evidence="1">Cytoplasm</location>
        <location evidence="1">Cytoskeleton</location>
    </subcellularLocation>
</comment>
<dbReference type="PANTHER" id="PTHR11604">
    <property type="entry name" value="PROFILIN"/>
    <property type="match status" value="1"/>
</dbReference>
<keyword evidence="9" id="KW-1185">Reference proteome</keyword>
<comment type="function">
    <text evidence="6">Binds to actin and affects the structure of the cytoskeleton. At high concentrations, profilin prevents the polymerization of actin, whereas it enhances it at low concentrations.</text>
</comment>
<protein>
    <recommendedName>
        <fullName evidence="7">Profilin</fullName>
    </recommendedName>
</protein>
<dbReference type="GO" id="GO:1903475">
    <property type="term" value="P:mitotic actomyosin contractile ring assembly"/>
    <property type="evidence" value="ECO:0007669"/>
    <property type="project" value="UniProtKB-ARBA"/>
</dbReference>
<dbReference type="FunFam" id="3.30.450.30:FF:000001">
    <property type="entry name" value="Profilin"/>
    <property type="match status" value="1"/>
</dbReference>
<sequence length="131" mass="13945">MSWQAYTDQLVATGKLDKAALYSAAGDSLWAQTGAFEIKPEEITAIAQAYADPAALQAHGLNVGGEPYLLLRSDDRSIYGRGKGKDKDTTGVIAVKTKQAILVAHYPTGVVANEATLIVEKLADYLISVGY</sequence>
<dbReference type="OrthoDB" id="421374at2759"/>
<dbReference type="InterPro" id="IPR036140">
    <property type="entry name" value="PFN_sf"/>
</dbReference>
<evidence type="ECO:0000313" key="9">
    <source>
        <dbReference type="Proteomes" id="UP000449547"/>
    </source>
</evidence>
<dbReference type="PRINTS" id="PR01640">
    <property type="entry name" value="PROFILINPLNT"/>
</dbReference>
<evidence type="ECO:0000256" key="3">
    <source>
        <dbReference type="ARBA" id="ARBA00022490"/>
    </source>
</evidence>
<dbReference type="SMART" id="SM00392">
    <property type="entry name" value="PROF"/>
    <property type="match status" value="1"/>
</dbReference>
<dbReference type="GO" id="GO:0003785">
    <property type="term" value="F:actin monomer binding"/>
    <property type="evidence" value="ECO:0007669"/>
    <property type="project" value="TreeGrafter"/>
</dbReference>
<keyword evidence="5 6" id="KW-0206">Cytoskeleton</keyword>
<dbReference type="PROSITE" id="PS00414">
    <property type="entry name" value="PROFILIN"/>
    <property type="match status" value="1"/>
</dbReference>
<proteinExistence type="inferred from homology"/>
<keyword evidence="3" id="KW-0963">Cytoplasm</keyword>
<dbReference type="InterPro" id="IPR005455">
    <property type="entry name" value="PFN_euk"/>
</dbReference>
<name>A0A642UGB3_DIURU</name>
<evidence type="ECO:0000256" key="2">
    <source>
        <dbReference type="ARBA" id="ARBA00010058"/>
    </source>
</evidence>
<comment type="subunit">
    <text evidence="6">Occurs in many kinds of cells as a complex with monomeric actin in a 1:1 ratio.</text>
</comment>
<evidence type="ECO:0000256" key="6">
    <source>
        <dbReference type="RuleBase" id="RU003908"/>
    </source>
</evidence>
<dbReference type="EMBL" id="SWFT01000147">
    <property type="protein sequence ID" value="KAA8898339.1"/>
    <property type="molecule type" value="Genomic_DNA"/>
</dbReference>
<dbReference type="RefSeq" id="XP_034010483.1">
    <property type="nucleotide sequence ID" value="XM_034157623.1"/>
</dbReference>
<dbReference type="AlphaFoldDB" id="A0A642UGB3"/>
<evidence type="ECO:0000313" key="8">
    <source>
        <dbReference type="EMBL" id="KAA8898339.1"/>
    </source>
</evidence>
<comment type="caution">
    <text evidence="8">The sequence shown here is derived from an EMBL/GenBank/DDBJ whole genome shotgun (WGS) entry which is preliminary data.</text>
</comment>
<dbReference type="CDD" id="cd00148">
    <property type="entry name" value="PROF"/>
    <property type="match status" value="1"/>
</dbReference>
<dbReference type="Proteomes" id="UP000449547">
    <property type="component" value="Unassembled WGS sequence"/>
</dbReference>
<reference evidence="8 9" key="1">
    <citation type="submission" date="2019-07" db="EMBL/GenBank/DDBJ databases">
        <title>Genome assembly of two rare yeast pathogens: Diutina rugosa and Trichomonascus ciferrii.</title>
        <authorList>
            <person name="Mixao V."/>
            <person name="Saus E."/>
            <person name="Hansen A."/>
            <person name="Lass-Flor C."/>
            <person name="Gabaldon T."/>
        </authorList>
    </citation>
    <scope>NUCLEOTIDE SEQUENCE [LARGE SCALE GENOMIC DNA]</scope>
    <source>
        <strain evidence="8 9">CBS 613</strain>
    </source>
</reference>
<organism evidence="8 9">
    <name type="scientific">Diutina rugosa</name>
    <name type="common">Yeast</name>
    <name type="synonym">Candida rugosa</name>
    <dbReference type="NCBI Taxonomy" id="5481"/>
    <lineage>
        <taxon>Eukaryota</taxon>
        <taxon>Fungi</taxon>
        <taxon>Dikarya</taxon>
        <taxon>Ascomycota</taxon>
        <taxon>Saccharomycotina</taxon>
        <taxon>Pichiomycetes</taxon>
        <taxon>Debaryomycetaceae</taxon>
        <taxon>Diutina</taxon>
    </lineage>
</organism>
<dbReference type="PANTHER" id="PTHR11604:SF0">
    <property type="entry name" value="PROFILIN"/>
    <property type="match status" value="1"/>
</dbReference>
<comment type="similarity">
    <text evidence="2 7">Belongs to the profilin family.</text>
</comment>
<gene>
    <name evidence="8" type="ORF">DIURU_004719</name>
</gene>
<dbReference type="GeneID" id="54783370"/>